<keyword evidence="5" id="KW-0378">Hydrolase</keyword>
<comment type="caution">
    <text evidence="5">The sequence shown here is derived from an EMBL/GenBank/DDBJ whole genome shotgun (WGS) entry which is preliminary data.</text>
</comment>
<dbReference type="CDD" id="cd16961">
    <property type="entry name" value="RMtype1_S_TRD-CR_like"/>
    <property type="match status" value="1"/>
</dbReference>
<reference evidence="6" key="1">
    <citation type="submission" date="2016-02" db="EMBL/GenBank/DDBJ databases">
        <title>Genomic analyses of a collection of pathogenic Corynebacterium diphtheriae.</title>
        <authorList>
            <person name="Sangal V."/>
            <person name="Titov L."/>
        </authorList>
    </citation>
    <scope>NUCLEOTIDE SEQUENCE [LARGE SCALE GENOMIC DNA]</scope>
    <source>
        <strain evidence="6">1438</strain>
    </source>
</reference>
<feature type="domain" description="Type I restriction modification DNA specificity" evidence="4">
    <location>
        <begin position="48"/>
        <end position="179"/>
    </location>
</feature>
<evidence type="ECO:0000256" key="3">
    <source>
        <dbReference type="ARBA" id="ARBA00023125"/>
    </source>
</evidence>
<evidence type="ECO:0000256" key="2">
    <source>
        <dbReference type="ARBA" id="ARBA00022747"/>
    </source>
</evidence>
<evidence type="ECO:0000256" key="1">
    <source>
        <dbReference type="ARBA" id="ARBA00010923"/>
    </source>
</evidence>
<dbReference type="AlphaFoldDB" id="A0A854NHA7"/>
<keyword evidence="5" id="KW-0255">Endonuclease</keyword>
<evidence type="ECO:0000313" key="6">
    <source>
        <dbReference type="Proteomes" id="UP000197692"/>
    </source>
</evidence>
<organism evidence="5 6">
    <name type="scientific">Corynebacterium diphtheriae bv. mitis</name>
    <dbReference type="NCBI Taxonomy" id="1806053"/>
    <lineage>
        <taxon>Bacteria</taxon>
        <taxon>Bacillati</taxon>
        <taxon>Actinomycetota</taxon>
        <taxon>Actinomycetes</taxon>
        <taxon>Mycobacteriales</taxon>
        <taxon>Corynebacteriaceae</taxon>
        <taxon>Corynebacterium</taxon>
    </lineage>
</organism>
<keyword evidence="2" id="KW-0680">Restriction system</keyword>
<dbReference type="InterPro" id="IPR052021">
    <property type="entry name" value="Type-I_RS_S_subunit"/>
</dbReference>
<name>A0A854NHA7_CORDP</name>
<evidence type="ECO:0000313" key="5">
    <source>
        <dbReference type="EMBL" id="OWM35308.1"/>
    </source>
</evidence>
<dbReference type="SUPFAM" id="SSF116734">
    <property type="entry name" value="DNA methylase specificity domain"/>
    <property type="match status" value="2"/>
</dbReference>
<dbReference type="RefSeq" id="WP_010935751.1">
    <property type="nucleotide sequence ID" value="NZ_JADQUE010000002.1"/>
</dbReference>
<gene>
    <name evidence="5" type="ORF">AY602_02140</name>
</gene>
<proteinExistence type="inferred from homology"/>
<comment type="similarity">
    <text evidence="1">Belongs to the type-I restriction system S methylase family.</text>
</comment>
<dbReference type="CDD" id="cd17273">
    <property type="entry name" value="RMtype1_S_EcoJA69PI-TRD1-CR1_like"/>
    <property type="match status" value="1"/>
</dbReference>
<dbReference type="GO" id="GO:0004519">
    <property type="term" value="F:endonuclease activity"/>
    <property type="evidence" value="ECO:0007669"/>
    <property type="project" value="UniProtKB-KW"/>
</dbReference>
<dbReference type="InterPro" id="IPR044946">
    <property type="entry name" value="Restrct_endonuc_typeI_TRD_sf"/>
</dbReference>
<dbReference type="GO" id="GO:0003677">
    <property type="term" value="F:DNA binding"/>
    <property type="evidence" value="ECO:0007669"/>
    <property type="project" value="UniProtKB-KW"/>
</dbReference>
<dbReference type="EMBL" id="LSZF01000020">
    <property type="protein sequence ID" value="OWM35308.1"/>
    <property type="molecule type" value="Genomic_DNA"/>
</dbReference>
<accession>A0A854NHA7</accession>
<keyword evidence="3" id="KW-0238">DNA-binding</keyword>
<dbReference type="PANTHER" id="PTHR30408">
    <property type="entry name" value="TYPE-1 RESTRICTION ENZYME ECOKI SPECIFICITY PROTEIN"/>
    <property type="match status" value="1"/>
</dbReference>
<dbReference type="Pfam" id="PF01420">
    <property type="entry name" value="Methylase_S"/>
    <property type="match status" value="2"/>
</dbReference>
<dbReference type="REBASE" id="214786">
    <property type="entry name" value="S.Cdi1438ORF2145P"/>
</dbReference>
<dbReference type="Gene3D" id="3.90.220.20">
    <property type="entry name" value="DNA methylase specificity domains"/>
    <property type="match status" value="2"/>
</dbReference>
<dbReference type="GO" id="GO:0009307">
    <property type="term" value="P:DNA restriction-modification system"/>
    <property type="evidence" value="ECO:0007669"/>
    <property type="project" value="UniProtKB-KW"/>
</dbReference>
<dbReference type="InterPro" id="IPR000055">
    <property type="entry name" value="Restrct_endonuc_typeI_TRD"/>
</dbReference>
<dbReference type="PANTHER" id="PTHR30408:SF12">
    <property type="entry name" value="TYPE I RESTRICTION ENZYME MJAVIII SPECIFICITY SUBUNIT"/>
    <property type="match status" value="1"/>
</dbReference>
<keyword evidence="5" id="KW-0540">Nuclease</keyword>
<feature type="domain" description="Type I restriction modification DNA specificity" evidence="4">
    <location>
        <begin position="205"/>
        <end position="339"/>
    </location>
</feature>
<dbReference type="SMR" id="A0A854NHA7"/>
<sequence length="414" mass="45368">MRIQIGELIRSGVLELGDGYRTKRSELSQFGYAIVRAGDVVEIGVTASDSEFVDQRFDKAIGRKTVRLGDVVITTKGTVGRVAEVSKVPNAGLAVYSPQVCYLRSLQPSILHQRYLKYLLMSPATKYSISTFASSSDMAPYLSLSDFKSMVVDLPSLEDQRAIADVLGALDDKIAENQRVIQLSEQLAMTFYRSTEKSESSLTFADVAGIYGGGTPSTKNPDFWDGEIRWATPTDITALKGPWLCGTARSITEEGLSKSSGSLHPEGSILMTSRATVGHVAFIDAPTTTNQGFINLVPQEAYRYWLYFQLKQRTSEFIAWANGATFLELSRGTFKKLPFQACAETELEKFNSVVAPLMKRVLKAQKENQVLAATRDELLPLLMNGKITVAEAKEAAGDVGVVKQNQQEEGDSSV</sequence>
<dbReference type="Proteomes" id="UP000197692">
    <property type="component" value="Unassembled WGS sequence"/>
</dbReference>
<protein>
    <submittedName>
        <fullName evidence="5">Restriction endonuclease subunit S</fullName>
    </submittedName>
</protein>
<evidence type="ECO:0000259" key="4">
    <source>
        <dbReference type="Pfam" id="PF01420"/>
    </source>
</evidence>